<evidence type="ECO:0000313" key="3">
    <source>
        <dbReference type="Proteomes" id="UP000191905"/>
    </source>
</evidence>
<feature type="region of interest" description="Disordered" evidence="1">
    <location>
        <begin position="25"/>
        <end position="47"/>
    </location>
</feature>
<gene>
    <name evidence="2" type="ORF">BFN67_23325</name>
</gene>
<reference evidence="2 3" key="1">
    <citation type="journal article" date="2016" name="Int. J. Syst. Evol. Microbiol.">
        <title>Pseudaminobacter manganicus sp. nov., isolated from sludge of a manganese mine.</title>
        <authorList>
            <person name="Li J."/>
            <person name="Huang J."/>
            <person name="Liao S."/>
            <person name="Wang G."/>
        </authorList>
    </citation>
    <scope>NUCLEOTIDE SEQUENCE [LARGE SCALE GENOMIC DNA]</scope>
    <source>
        <strain evidence="2 3">JH-7</strain>
    </source>
</reference>
<keyword evidence="3" id="KW-1185">Reference proteome</keyword>
<comment type="caution">
    <text evidence="2">The sequence shown here is derived from an EMBL/GenBank/DDBJ whole genome shotgun (WGS) entry which is preliminary data.</text>
</comment>
<sequence length="69" mass="7285">MRLPRDKAQPSGQIAGLLELAPIADGRKKGGSAQCSDSGDRHKPAGNIFSICNPRDLPRHVADALLQPA</sequence>
<proteinExistence type="predicted"/>
<name>A0A1V8RKR8_9HYPH</name>
<evidence type="ECO:0000313" key="2">
    <source>
        <dbReference type="EMBL" id="OQM73817.1"/>
    </source>
</evidence>
<dbReference type="AlphaFoldDB" id="A0A1V8RKR8"/>
<dbReference type="EMBL" id="MDET01000051">
    <property type="protein sequence ID" value="OQM73817.1"/>
    <property type="molecule type" value="Genomic_DNA"/>
</dbReference>
<protein>
    <submittedName>
        <fullName evidence="2">Uncharacterized protein</fullName>
    </submittedName>
</protein>
<organism evidence="2 3">
    <name type="scientific">Manganibacter manganicus</name>
    <dbReference type="NCBI Taxonomy" id="1873176"/>
    <lineage>
        <taxon>Bacteria</taxon>
        <taxon>Pseudomonadati</taxon>
        <taxon>Pseudomonadota</taxon>
        <taxon>Alphaproteobacteria</taxon>
        <taxon>Hyphomicrobiales</taxon>
        <taxon>Phyllobacteriaceae</taxon>
        <taxon>Manganibacter</taxon>
    </lineage>
</organism>
<evidence type="ECO:0000256" key="1">
    <source>
        <dbReference type="SAM" id="MobiDB-lite"/>
    </source>
</evidence>
<dbReference type="Proteomes" id="UP000191905">
    <property type="component" value="Unassembled WGS sequence"/>
</dbReference>
<accession>A0A1V8RKR8</accession>